<dbReference type="InterPro" id="IPR036425">
    <property type="entry name" value="MoaB/Mog-like_dom_sf"/>
</dbReference>
<dbReference type="OrthoDB" id="270728at2759"/>
<dbReference type="EMBL" id="RCHS01002246">
    <property type="protein sequence ID" value="RMX48603.1"/>
    <property type="molecule type" value="Genomic_DNA"/>
</dbReference>
<accession>A0A3M6U4L3</accession>
<dbReference type="AlphaFoldDB" id="A0A3M6U4L3"/>
<dbReference type="PANTHER" id="PTHR23293:SF9">
    <property type="entry name" value="FAD SYNTHASE"/>
    <property type="match status" value="1"/>
</dbReference>
<dbReference type="Proteomes" id="UP000275408">
    <property type="component" value="Unassembled WGS sequence"/>
</dbReference>
<proteinExistence type="predicted"/>
<evidence type="ECO:0000256" key="3">
    <source>
        <dbReference type="ARBA" id="ARBA00022741"/>
    </source>
</evidence>
<dbReference type="InterPro" id="IPR014729">
    <property type="entry name" value="Rossmann-like_a/b/a_fold"/>
</dbReference>
<sequence>MMDGAVGNNSKWTAGIIILVDEILKGLTKDTNSYYLCMKLWSLGVKNEIEEISHEVKQFSFRYPVVITTGVIGLTMHAFDEDLVLNDELVKLLLNSYQHEINSCLLDVVLILYLHDPGDESNTIACLKGARAIIKQTLQLYSLDELSISFNGHKDCTGLLCLLHAAMNKLSLPAQELKALYFLYKSQFPQAEEFISETTRRYNLNLITGNIRTGMRTLKETQPRAKELRNLLITNIHFKHEMLHTTDREGIQSTRRRQLADV</sequence>
<keyword evidence="3" id="KW-0547">Nucleotide-binding</keyword>
<dbReference type="Gene3D" id="3.40.980.10">
    <property type="entry name" value="MoaB/Mog-like domain"/>
    <property type="match status" value="1"/>
</dbReference>
<organism evidence="5 6">
    <name type="scientific">Pocillopora damicornis</name>
    <name type="common">Cauliflower coral</name>
    <name type="synonym">Millepora damicornis</name>
    <dbReference type="NCBI Taxonomy" id="46731"/>
    <lineage>
        <taxon>Eukaryota</taxon>
        <taxon>Metazoa</taxon>
        <taxon>Cnidaria</taxon>
        <taxon>Anthozoa</taxon>
        <taxon>Hexacorallia</taxon>
        <taxon>Scleractinia</taxon>
        <taxon>Astrocoeniina</taxon>
        <taxon>Pocilloporidae</taxon>
        <taxon>Pocillopora</taxon>
    </lineage>
</organism>
<gene>
    <name evidence="5" type="ORF">pdam_00008029</name>
</gene>
<evidence type="ECO:0000256" key="2">
    <source>
        <dbReference type="ARBA" id="ARBA00022695"/>
    </source>
</evidence>
<reference evidence="5 6" key="1">
    <citation type="journal article" date="2018" name="Sci. Rep.">
        <title>Comparative analysis of the Pocillopora damicornis genome highlights role of immune system in coral evolution.</title>
        <authorList>
            <person name="Cunning R."/>
            <person name="Bay R.A."/>
            <person name="Gillette P."/>
            <person name="Baker A.C."/>
            <person name="Traylor-Knowles N."/>
        </authorList>
    </citation>
    <scope>NUCLEOTIDE SEQUENCE [LARGE SCALE GENOMIC DNA]</scope>
    <source>
        <strain evidence="5">RSMAS</strain>
        <tissue evidence="5">Whole animal</tissue>
    </source>
</reference>
<evidence type="ECO:0000256" key="4">
    <source>
        <dbReference type="ARBA" id="ARBA00022840"/>
    </source>
</evidence>
<evidence type="ECO:0000313" key="5">
    <source>
        <dbReference type="EMBL" id="RMX48603.1"/>
    </source>
</evidence>
<keyword evidence="4" id="KW-0067">ATP-binding</keyword>
<keyword evidence="2" id="KW-0548">Nucleotidyltransferase</keyword>
<dbReference type="GO" id="GO:0005524">
    <property type="term" value="F:ATP binding"/>
    <property type="evidence" value="ECO:0007669"/>
    <property type="project" value="UniProtKB-KW"/>
</dbReference>
<dbReference type="PANTHER" id="PTHR23293">
    <property type="entry name" value="FAD SYNTHETASE-RELATED FMN ADENYLYLTRANSFERASE"/>
    <property type="match status" value="1"/>
</dbReference>
<keyword evidence="1" id="KW-0808">Transferase</keyword>
<keyword evidence="6" id="KW-1185">Reference proteome</keyword>
<dbReference type="GO" id="GO:0006747">
    <property type="term" value="P:FAD biosynthetic process"/>
    <property type="evidence" value="ECO:0007669"/>
    <property type="project" value="TreeGrafter"/>
</dbReference>
<dbReference type="Gene3D" id="3.40.50.620">
    <property type="entry name" value="HUPs"/>
    <property type="match status" value="1"/>
</dbReference>
<comment type="caution">
    <text evidence="5">The sequence shown here is derived from an EMBL/GenBank/DDBJ whole genome shotgun (WGS) entry which is preliminary data.</text>
</comment>
<dbReference type="STRING" id="46731.A0A3M6U4L3"/>
<dbReference type="SUPFAM" id="SSF52402">
    <property type="entry name" value="Adenine nucleotide alpha hydrolases-like"/>
    <property type="match status" value="1"/>
</dbReference>
<evidence type="ECO:0000313" key="6">
    <source>
        <dbReference type="Proteomes" id="UP000275408"/>
    </source>
</evidence>
<protein>
    <submittedName>
        <fullName evidence="5">Uncharacterized protein</fullName>
    </submittedName>
</protein>
<dbReference type="SUPFAM" id="SSF53218">
    <property type="entry name" value="Molybdenum cofactor biosynthesis proteins"/>
    <property type="match status" value="1"/>
</dbReference>
<name>A0A3M6U4L3_POCDA</name>
<evidence type="ECO:0000256" key="1">
    <source>
        <dbReference type="ARBA" id="ARBA00022679"/>
    </source>
</evidence>
<dbReference type="GO" id="GO:0003919">
    <property type="term" value="F:FMN adenylyltransferase activity"/>
    <property type="evidence" value="ECO:0007669"/>
    <property type="project" value="TreeGrafter"/>
</dbReference>